<dbReference type="OrthoDB" id="269227at2759"/>
<evidence type="ECO:0000313" key="1">
    <source>
        <dbReference type="EMBL" id="CAG7785882.1"/>
    </source>
</evidence>
<dbReference type="EMBL" id="CAJVCH010306250">
    <property type="protein sequence ID" value="CAG7785882.1"/>
    <property type="molecule type" value="Genomic_DNA"/>
</dbReference>
<comment type="caution">
    <text evidence="1">The sequence shown here is derived from an EMBL/GenBank/DDBJ whole genome shotgun (WGS) entry which is preliminary data.</text>
</comment>
<feature type="non-terminal residue" evidence="1">
    <location>
        <position position="1"/>
    </location>
</feature>
<gene>
    <name evidence="1" type="ORF">AFUS01_LOCUS24478</name>
</gene>
<dbReference type="AlphaFoldDB" id="A0A8J2KIZ5"/>
<protein>
    <submittedName>
        <fullName evidence="1">Uncharacterized protein</fullName>
    </submittedName>
</protein>
<proteinExistence type="predicted"/>
<dbReference type="Proteomes" id="UP000708208">
    <property type="component" value="Unassembled WGS sequence"/>
</dbReference>
<sequence>MGIPTKDLNADFIEGCSLNPTTQDGNGRRHDTYHAFILPIINRTNLNIRKFSQVSKIVFEGPDNRA</sequence>
<organism evidence="1 2">
    <name type="scientific">Allacma fusca</name>
    <dbReference type="NCBI Taxonomy" id="39272"/>
    <lineage>
        <taxon>Eukaryota</taxon>
        <taxon>Metazoa</taxon>
        <taxon>Ecdysozoa</taxon>
        <taxon>Arthropoda</taxon>
        <taxon>Hexapoda</taxon>
        <taxon>Collembola</taxon>
        <taxon>Symphypleona</taxon>
        <taxon>Sminthuridae</taxon>
        <taxon>Allacma</taxon>
    </lineage>
</organism>
<name>A0A8J2KIZ5_9HEXA</name>
<evidence type="ECO:0000313" key="2">
    <source>
        <dbReference type="Proteomes" id="UP000708208"/>
    </source>
</evidence>
<keyword evidence="2" id="KW-1185">Reference proteome</keyword>
<accession>A0A8J2KIZ5</accession>
<reference evidence="1" key="1">
    <citation type="submission" date="2021-06" db="EMBL/GenBank/DDBJ databases">
        <authorList>
            <person name="Hodson N. C."/>
            <person name="Mongue J. A."/>
            <person name="Jaron S. K."/>
        </authorList>
    </citation>
    <scope>NUCLEOTIDE SEQUENCE</scope>
</reference>